<reference evidence="4" key="1">
    <citation type="submission" date="2025-08" db="UniProtKB">
        <authorList>
            <consortium name="Ensembl"/>
        </authorList>
    </citation>
    <scope>IDENTIFICATION</scope>
</reference>
<dbReference type="Gene3D" id="4.10.410.10">
    <property type="entry name" value="Pancreatic trypsin inhibitor Kunitz domain"/>
    <property type="match status" value="1"/>
</dbReference>
<dbReference type="SMART" id="SM00131">
    <property type="entry name" value="KU"/>
    <property type="match status" value="1"/>
</dbReference>
<dbReference type="PROSITE" id="PS51390">
    <property type="entry name" value="WAP"/>
    <property type="match status" value="1"/>
</dbReference>
<dbReference type="PROSITE" id="PS50279">
    <property type="entry name" value="BPTI_KUNITZ_2"/>
    <property type="match status" value="1"/>
</dbReference>
<dbReference type="Gene3D" id="4.10.75.10">
    <property type="entry name" value="Elafin-like"/>
    <property type="match status" value="1"/>
</dbReference>
<dbReference type="InterPro" id="IPR036880">
    <property type="entry name" value="Kunitz_BPTI_sf"/>
</dbReference>
<keyword evidence="1" id="KW-1015">Disulfide bond</keyword>
<dbReference type="InterPro" id="IPR036645">
    <property type="entry name" value="Elafin-like_sf"/>
</dbReference>
<dbReference type="SUPFAM" id="SSF57362">
    <property type="entry name" value="BPTI-like"/>
    <property type="match status" value="1"/>
</dbReference>
<dbReference type="FunFam" id="4.10.410.10:FF:000004">
    <property type="entry name" value="Tissue factor pathway inhibitor"/>
    <property type="match status" value="1"/>
</dbReference>
<dbReference type="GO" id="GO:0005576">
    <property type="term" value="C:extracellular region"/>
    <property type="evidence" value="ECO:0007669"/>
    <property type="project" value="InterPro"/>
</dbReference>
<sequence length="112" mass="12449">MLTCLAALFPRRVLQTFAPCKNMCEDDRDCLGRQKCCFTGCGLGCLPPAQISLPPETGPCKGMIRRYFYSPAFRSCRTFYYGGCKGNKNNFRTLQECQQACQKSRAGLNGAP</sequence>
<dbReference type="Pfam" id="PF00095">
    <property type="entry name" value="WAP"/>
    <property type="match status" value="1"/>
</dbReference>
<dbReference type="GO" id="GO:0004867">
    <property type="term" value="F:serine-type endopeptidase inhibitor activity"/>
    <property type="evidence" value="ECO:0007669"/>
    <property type="project" value="InterPro"/>
</dbReference>
<feature type="domain" description="WAP" evidence="3">
    <location>
        <begin position="1"/>
        <end position="49"/>
    </location>
</feature>
<dbReference type="InterPro" id="IPR020901">
    <property type="entry name" value="Prtase_inh_Kunz-CS"/>
</dbReference>
<dbReference type="CDD" id="cd00109">
    <property type="entry name" value="Kunitz-type"/>
    <property type="match status" value="1"/>
</dbReference>
<proteinExistence type="predicted"/>
<evidence type="ECO:0000313" key="5">
    <source>
        <dbReference type="Proteomes" id="UP000694393"/>
    </source>
</evidence>
<dbReference type="Proteomes" id="UP000694393">
    <property type="component" value="Unplaced"/>
</dbReference>
<organism evidence="4 5">
    <name type="scientific">Pelusios castaneus</name>
    <name type="common">West African mud turtle</name>
    <dbReference type="NCBI Taxonomy" id="367368"/>
    <lineage>
        <taxon>Eukaryota</taxon>
        <taxon>Metazoa</taxon>
        <taxon>Chordata</taxon>
        <taxon>Craniata</taxon>
        <taxon>Vertebrata</taxon>
        <taxon>Euteleostomi</taxon>
        <taxon>Archelosauria</taxon>
        <taxon>Testudinata</taxon>
        <taxon>Testudines</taxon>
        <taxon>Pleurodira</taxon>
        <taxon>Pelomedusidae</taxon>
        <taxon>Pelusios</taxon>
    </lineage>
</organism>
<dbReference type="SUPFAM" id="SSF57256">
    <property type="entry name" value="Elafin-like"/>
    <property type="match status" value="1"/>
</dbReference>
<evidence type="ECO:0000259" key="2">
    <source>
        <dbReference type="PROSITE" id="PS50279"/>
    </source>
</evidence>
<dbReference type="AlphaFoldDB" id="A0A8C8VL26"/>
<dbReference type="Pfam" id="PF00014">
    <property type="entry name" value="Kunitz_BPTI"/>
    <property type="match status" value="1"/>
</dbReference>
<dbReference type="InterPro" id="IPR008197">
    <property type="entry name" value="WAP_dom"/>
</dbReference>
<dbReference type="PROSITE" id="PS00280">
    <property type="entry name" value="BPTI_KUNITZ_1"/>
    <property type="match status" value="1"/>
</dbReference>
<evidence type="ECO:0000313" key="4">
    <source>
        <dbReference type="Ensembl" id="ENSPCEP00000015524.1"/>
    </source>
</evidence>
<dbReference type="PRINTS" id="PR00759">
    <property type="entry name" value="BASICPTASE"/>
</dbReference>
<protein>
    <submittedName>
        <fullName evidence="4">Uncharacterized protein</fullName>
    </submittedName>
</protein>
<evidence type="ECO:0000259" key="3">
    <source>
        <dbReference type="PROSITE" id="PS51390"/>
    </source>
</evidence>
<evidence type="ECO:0000256" key="1">
    <source>
        <dbReference type="ARBA" id="ARBA00023157"/>
    </source>
</evidence>
<dbReference type="PANTHER" id="PTHR46751">
    <property type="entry name" value="EPPIN"/>
    <property type="match status" value="1"/>
</dbReference>
<reference evidence="4" key="2">
    <citation type="submission" date="2025-09" db="UniProtKB">
        <authorList>
            <consortium name="Ensembl"/>
        </authorList>
    </citation>
    <scope>IDENTIFICATION</scope>
</reference>
<dbReference type="InterPro" id="IPR002223">
    <property type="entry name" value="Kunitz_BPTI"/>
</dbReference>
<dbReference type="InterPro" id="IPR051388">
    <property type="entry name" value="Serpin_venom_toxin"/>
</dbReference>
<name>A0A8C8VL26_9SAUR</name>
<accession>A0A8C8VL26</accession>
<dbReference type="Ensembl" id="ENSPCET00000016076.1">
    <property type="protein sequence ID" value="ENSPCEP00000015524.1"/>
    <property type="gene ID" value="ENSPCEG00000012240.1"/>
</dbReference>
<feature type="domain" description="BPTI/Kunitz inhibitor" evidence="2">
    <location>
        <begin position="51"/>
        <end position="101"/>
    </location>
</feature>
<dbReference type="PANTHER" id="PTHR46751:SF1">
    <property type="entry name" value="WAP FOUR-DISULFIDE CORE DOMAIN PROTEIN 6A"/>
    <property type="match status" value="1"/>
</dbReference>
<keyword evidence="5" id="KW-1185">Reference proteome</keyword>
<dbReference type="SMART" id="SM00217">
    <property type="entry name" value="WAP"/>
    <property type="match status" value="1"/>
</dbReference>